<keyword evidence="2" id="KW-1185">Reference proteome</keyword>
<dbReference type="AlphaFoldDB" id="A0A2Z6MJM1"/>
<gene>
    <name evidence="1" type="ORF">TSUD_160880</name>
</gene>
<protein>
    <submittedName>
        <fullName evidence="1">Uncharacterized protein</fullName>
    </submittedName>
</protein>
<reference evidence="2" key="1">
    <citation type="journal article" date="2017" name="Front. Plant Sci.">
        <title>Climate Clever Clovers: New Paradigm to Reduce the Environmental Footprint of Ruminants by Breeding Low Methanogenic Forages Utilizing Haplotype Variation.</title>
        <authorList>
            <person name="Kaur P."/>
            <person name="Appels R."/>
            <person name="Bayer P.E."/>
            <person name="Keeble-Gagnere G."/>
            <person name="Wang J."/>
            <person name="Hirakawa H."/>
            <person name="Shirasawa K."/>
            <person name="Vercoe P."/>
            <person name="Stefanova K."/>
            <person name="Durmic Z."/>
            <person name="Nichols P."/>
            <person name="Revell C."/>
            <person name="Isobe S.N."/>
            <person name="Edwards D."/>
            <person name="Erskine W."/>
        </authorList>
    </citation>
    <scope>NUCLEOTIDE SEQUENCE [LARGE SCALE GENOMIC DNA]</scope>
    <source>
        <strain evidence="2">cv. Daliak</strain>
    </source>
</reference>
<evidence type="ECO:0000313" key="1">
    <source>
        <dbReference type="EMBL" id="GAU30003.1"/>
    </source>
</evidence>
<evidence type="ECO:0000313" key="2">
    <source>
        <dbReference type="Proteomes" id="UP000242715"/>
    </source>
</evidence>
<accession>A0A2Z6MJM1</accession>
<name>A0A2Z6MJM1_TRISU</name>
<proteinExistence type="predicted"/>
<dbReference type="EMBL" id="DF973413">
    <property type="protein sequence ID" value="GAU30003.1"/>
    <property type="molecule type" value="Genomic_DNA"/>
</dbReference>
<organism evidence="1 2">
    <name type="scientific">Trifolium subterraneum</name>
    <name type="common">Subterranean clover</name>
    <dbReference type="NCBI Taxonomy" id="3900"/>
    <lineage>
        <taxon>Eukaryota</taxon>
        <taxon>Viridiplantae</taxon>
        <taxon>Streptophyta</taxon>
        <taxon>Embryophyta</taxon>
        <taxon>Tracheophyta</taxon>
        <taxon>Spermatophyta</taxon>
        <taxon>Magnoliopsida</taxon>
        <taxon>eudicotyledons</taxon>
        <taxon>Gunneridae</taxon>
        <taxon>Pentapetalae</taxon>
        <taxon>rosids</taxon>
        <taxon>fabids</taxon>
        <taxon>Fabales</taxon>
        <taxon>Fabaceae</taxon>
        <taxon>Papilionoideae</taxon>
        <taxon>50 kb inversion clade</taxon>
        <taxon>NPAAA clade</taxon>
        <taxon>Hologalegina</taxon>
        <taxon>IRL clade</taxon>
        <taxon>Trifolieae</taxon>
        <taxon>Trifolium</taxon>
    </lineage>
</organism>
<dbReference type="OrthoDB" id="408373at2759"/>
<dbReference type="Proteomes" id="UP000242715">
    <property type="component" value="Unassembled WGS sequence"/>
</dbReference>
<sequence length="80" mass="8725">MTVGSPTLGIKVDDLEANHFVLQEEALGHSFGRNVITLLEESGFNLTAICLTGSGIHSFDTNYFVNLSLHRKAVTSLTKF</sequence>